<accession>A0A8J3GQM7</accession>
<keyword evidence="3" id="KW-1185">Reference proteome</keyword>
<dbReference type="AlphaFoldDB" id="A0A8J3GQM7"/>
<protein>
    <submittedName>
        <fullName evidence="2">Uncharacterized protein</fullName>
    </submittedName>
</protein>
<comment type="caution">
    <text evidence="2">The sequence shown here is derived from an EMBL/GenBank/DDBJ whole genome shotgun (WGS) entry which is preliminary data.</text>
</comment>
<proteinExistence type="predicted"/>
<keyword evidence="1" id="KW-0812">Transmembrane</keyword>
<keyword evidence="1" id="KW-1133">Transmembrane helix</keyword>
<reference evidence="2" key="2">
    <citation type="submission" date="2020-09" db="EMBL/GenBank/DDBJ databases">
        <authorList>
            <person name="Sun Q."/>
            <person name="Zhou Y."/>
        </authorList>
    </citation>
    <scope>NUCLEOTIDE SEQUENCE</scope>
    <source>
        <strain evidence="2">CGMCC 1.16548</strain>
    </source>
</reference>
<name>A0A8J3GQM7_9MICO</name>
<organism evidence="2 3">
    <name type="scientific">Pseudolysinimonas yzui</name>
    <dbReference type="NCBI Taxonomy" id="2708254"/>
    <lineage>
        <taxon>Bacteria</taxon>
        <taxon>Bacillati</taxon>
        <taxon>Actinomycetota</taxon>
        <taxon>Actinomycetes</taxon>
        <taxon>Micrococcales</taxon>
        <taxon>Microbacteriaceae</taxon>
        <taxon>Pseudolysinimonas</taxon>
    </lineage>
</organism>
<evidence type="ECO:0000313" key="3">
    <source>
        <dbReference type="Proteomes" id="UP000617531"/>
    </source>
</evidence>
<gene>
    <name evidence="2" type="ORF">GCM10011600_16980</name>
</gene>
<evidence type="ECO:0000256" key="1">
    <source>
        <dbReference type="SAM" id="Phobius"/>
    </source>
</evidence>
<keyword evidence="1" id="KW-0472">Membrane</keyword>
<dbReference type="EMBL" id="BNAI01000003">
    <property type="protein sequence ID" value="GHF16839.1"/>
    <property type="molecule type" value="Genomic_DNA"/>
</dbReference>
<sequence>MRRPLLIGLIAGALVFVALVVVGVLVTLSLIDRQNADADHRSATTHLTNAVETSEAAVAEADQVLSLATDPLLAGDALTAVATERDAATGSLAEAQSLLGTDPEPLDTEQLRDLTADLRAAAREVGDDVDPVVAALDELVTVTQAAAPAVEAANFDAENAPHIAFRTAVADLGSVPDDAVAEYLVSYLDAAHALEASHAEEIAEKAGPLLDRRLVVQAFARSLAGGVLLDFDWAMTVNGYGTGGSYGGTSYWSSADGGSATITLSDSVATMWPAAGVQSLVAHEVGHAVLARTDCNALFFDSEYAAGGEEPWATAWAIGLGYTAEGNGESIYGRPADGLIQLTTQCR</sequence>
<reference evidence="2" key="1">
    <citation type="journal article" date="2014" name="Int. J. Syst. Evol. Microbiol.">
        <title>Complete genome sequence of Corynebacterium casei LMG S-19264T (=DSM 44701T), isolated from a smear-ripened cheese.</title>
        <authorList>
            <consortium name="US DOE Joint Genome Institute (JGI-PGF)"/>
            <person name="Walter F."/>
            <person name="Albersmeier A."/>
            <person name="Kalinowski J."/>
            <person name="Ruckert C."/>
        </authorList>
    </citation>
    <scope>NUCLEOTIDE SEQUENCE</scope>
    <source>
        <strain evidence="2">CGMCC 1.16548</strain>
    </source>
</reference>
<evidence type="ECO:0000313" key="2">
    <source>
        <dbReference type="EMBL" id="GHF16839.1"/>
    </source>
</evidence>
<dbReference type="Proteomes" id="UP000617531">
    <property type="component" value="Unassembled WGS sequence"/>
</dbReference>
<feature type="transmembrane region" description="Helical" evidence="1">
    <location>
        <begin position="6"/>
        <end position="31"/>
    </location>
</feature>
<dbReference type="RefSeq" id="WP_191283066.1">
    <property type="nucleotide sequence ID" value="NZ_BNAI01000003.1"/>
</dbReference>